<dbReference type="SUPFAM" id="SSF55781">
    <property type="entry name" value="GAF domain-like"/>
    <property type="match status" value="1"/>
</dbReference>
<dbReference type="InterPro" id="IPR029016">
    <property type="entry name" value="GAF-like_dom_sf"/>
</dbReference>
<organism evidence="3 4">
    <name type="scientific">Mycobacterium paragordonae</name>
    <dbReference type="NCBI Taxonomy" id="1389713"/>
    <lineage>
        <taxon>Bacteria</taxon>
        <taxon>Bacillati</taxon>
        <taxon>Actinomycetota</taxon>
        <taxon>Actinomycetes</taxon>
        <taxon>Mycobacteriales</taxon>
        <taxon>Mycobacteriaceae</taxon>
        <taxon>Mycobacterium</taxon>
    </lineage>
</organism>
<dbReference type="InterPro" id="IPR000160">
    <property type="entry name" value="GGDEF_dom"/>
</dbReference>
<dbReference type="Gene3D" id="3.20.20.450">
    <property type="entry name" value="EAL domain"/>
    <property type="match status" value="1"/>
</dbReference>
<dbReference type="InterPro" id="IPR043128">
    <property type="entry name" value="Rev_trsase/Diguanyl_cyclase"/>
</dbReference>
<evidence type="ECO:0000259" key="1">
    <source>
        <dbReference type="PROSITE" id="PS50883"/>
    </source>
</evidence>
<dbReference type="SUPFAM" id="SSF55073">
    <property type="entry name" value="Nucleotide cyclase"/>
    <property type="match status" value="1"/>
</dbReference>
<dbReference type="Pfam" id="PF00990">
    <property type="entry name" value="GGDEF"/>
    <property type="match status" value="1"/>
</dbReference>
<dbReference type="CDD" id="cd01948">
    <property type="entry name" value="EAL"/>
    <property type="match status" value="1"/>
</dbReference>
<evidence type="ECO:0000313" key="4">
    <source>
        <dbReference type="Proteomes" id="UP000465240"/>
    </source>
</evidence>
<dbReference type="Gene3D" id="3.30.450.40">
    <property type="match status" value="1"/>
</dbReference>
<evidence type="ECO:0008006" key="5">
    <source>
        <dbReference type="Google" id="ProtNLM"/>
    </source>
</evidence>
<gene>
    <name evidence="3" type="ORF">MPRG_14740</name>
</gene>
<dbReference type="Pfam" id="PF01590">
    <property type="entry name" value="GAF"/>
    <property type="match status" value="1"/>
</dbReference>
<dbReference type="PROSITE" id="PS50887">
    <property type="entry name" value="GGDEF"/>
    <property type="match status" value="1"/>
</dbReference>
<feature type="domain" description="EAL" evidence="1">
    <location>
        <begin position="367"/>
        <end position="622"/>
    </location>
</feature>
<dbReference type="Pfam" id="PF00563">
    <property type="entry name" value="EAL"/>
    <property type="match status" value="1"/>
</dbReference>
<comment type="caution">
    <text evidence="3">The sequence shown here is derived from an EMBL/GenBank/DDBJ whole genome shotgun (WGS) entry which is preliminary data.</text>
</comment>
<keyword evidence="4" id="KW-1185">Reference proteome</keyword>
<dbReference type="NCBIfam" id="TIGR00254">
    <property type="entry name" value="GGDEF"/>
    <property type="match status" value="1"/>
</dbReference>
<sequence length="628" mass="67191">MEPLSANQLETRLMHSQTPATSLHAIITTVATKLLGATSSTAVANSTEVLAELVRYLDVDVSFLRHNDHNIRATVLVAEWPPRPDVPDPDPLHTIYFAEADPVFALAEHAKEPVILRPESQDEKYQQTISEASGIPAISLASIPLLSGNVTTGTLGFVKYGDRSWNEDEINALTVVATMLAQVQARISIEDQLSYQASHDDLTALPNRRALVSHLDERLTAGRAGPVTVLVFNLDRLKAINDYLGHEAGDAFIRDFATETSAAIKGQGLIARIGGDEFVVVPAAATDLAEARRLAERLSSRLTDHVVIGGEIVNRTVSVGVATGTPGKDTSLDLLRHADDALQCTKGTGAQRIGVISTDVVNRRKIRADIELHLPGAIETDALTVLYLPEIDMLTGKILAVEALARWQHPTLGLLLPEVFIPIAESLNLAGELGKWVLNAACADLSQWRSQGVGLDIMLRVNVSPAQLVAQDLVNVVSRTVGKFGLSGMALGLEITESMLIRDVASTRATLSALTDLGIDIAIDDFGTGFSGMGLLRTLPVSTLKIDRGFVRDLDVSADDLAIVRAVMGLAEALDLNVVAEGVESEGAARTLLKEGCVRAQGFLFCRPLSAAAIRELLAIGTIETGLR</sequence>
<accession>A0ABQ1C1Y2</accession>
<dbReference type="InterPro" id="IPR035919">
    <property type="entry name" value="EAL_sf"/>
</dbReference>
<dbReference type="SMART" id="SM00065">
    <property type="entry name" value="GAF"/>
    <property type="match status" value="1"/>
</dbReference>
<dbReference type="EMBL" id="BLKX01000001">
    <property type="protein sequence ID" value="GFG78198.1"/>
    <property type="molecule type" value="Genomic_DNA"/>
</dbReference>
<dbReference type="Proteomes" id="UP000465240">
    <property type="component" value="Unassembled WGS sequence"/>
</dbReference>
<protein>
    <recommendedName>
        <fullName evidence="5">Bifunctional diguanylate cyclase/phosphodiesterase</fullName>
    </recommendedName>
</protein>
<dbReference type="InterPro" id="IPR029787">
    <property type="entry name" value="Nucleotide_cyclase"/>
</dbReference>
<dbReference type="SUPFAM" id="SSF141868">
    <property type="entry name" value="EAL domain-like"/>
    <property type="match status" value="1"/>
</dbReference>
<dbReference type="PANTHER" id="PTHR44757">
    <property type="entry name" value="DIGUANYLATE CYCLASE DGCP"/>
    <property type="match status" value="1"/>
</dbReference>
<dbReference type="Gene3D" id="3.30.70.270">
    <property type="match status" value="1"/>
</dbReference>
<reference evidence="3 4" key="1">
    <citation type="journal article" date="2019" name="Emerg. Microbes Infect.">
        <title>Comprehensive subspecies identification of 175 nontuberculous mycobacteria species based on 7547 genomic profiles.</title>
        <authorList>
            <person name="Matsumoto Y."/>
            <person name="Kinjo T."/>
            <person name="Motooka D."/>
            <person name="Nabeya D."/>
            <person name="Jung N."/>
            <person name="Uechi K."/>
            <person name="Horii T."/>
            <person name="Iida T."/>
            <person name="Fujita J."/>
            <person name="Nakamura S."/>
        </authorList>
    </citation>
    <scope>NUCLEOTIDE SEQUENCE [LARGE SCALE GENOMIC DNA]</scope>
    <source>
        <strain evidence="3 4">JCM 18565</strain>
    </source>
</reference>
<proteinExistence type="predicted"/>
<dbReference type="PROSITE" id="PS50883">
    <property type="entry name" value="EAL"/>
    <property type="match status" value="1"/>
</dbReference>
<evidence type="ECO:0000313" key="3">
    <source>
        <dbReference type="EMBL" id="GFG78198.1"/>
    </source>
</evidence>
<name>A0ABQ1C1Y2_9MYCO</name>
<dbReference type="SMART" id="SM00052">
    <property type="entry name" value="EAL"/>
    <property type="match status" value="1"/>
</dbReference>
<feature type="domain" description="GGDEF" evidence="2">
    <location>
        <begin position="225"/>
        <end position="358"/>
    </location>
</feature>
<evidence type="ECO:0000259" key="2">
    <source>
        <dbReference type="PROSITE" id="PS50887"/>
    </source>
</evidence>
<dbReference type="PANTHER" id="PTHR44757:SF2">
    <property type="entry name" value="BIOFILM ARCHITECTURE MAINTENANCE PROTEIN MBAA"/>
    <property type="match status" value="1"/>
</dbReference>
<dbReference type="InterPro" id="IPR052155">
    <property type="entry name" value="Biofilm_reg_signaling"/>
</dbReference>
<dbReference type="InterPro" id="IPR001633">
    <property type="entry name" value="EAL_dom"/>
</dbReference>
<dbReference type="SMART" id="SM00267">
    <property type="entry name" value="GGDEF"/>
    <property type="match status" value="1"/>
</dbReference>
<dbReference type="CDD" id="cd01949">
    <property type="entry name" value="GGDEF"/>
    <property type="match status" value="1"/>
</dbReference>
<dbReference type="InterPro" id="IPR003018">
    <property type="entry name" value="GAF"/>
</dbReference>